<keyword evidence="2" id="KW-0479">Metal-binding</keyword>
<gene>
    <name evidence="6" type="ORF">B1A_18731</name>
</gene>
<organism evidence="6">
    <name type="scientific">mine drainage metagenome</name>
    <dbReference type="NCBI Taxonomy" id="410659"/>
    <lineage>
        <taxon>unclassified sequences</taxon>
        <taxon>metagenomes</taxon>
        <taxon>ecological metagenomes</taxon>
    </lineage>
</organism>
<dbReference type="PANTHER" id="PTHR21496:SF23">
    <property type="entry name" value="3-PHENYLPROPIONATE_CINNAMIC ACID DIOXYGENASE FERREDOXIN SUBUNIT"/>
    <property type="match status" value="1"/>
</dbReference>
<comment type="caution">
    <text evidence="6">The sequence shown here is derived from an EMBL/GenBank/DDBJ whole genome shotgun (WGS) entry which is preliminary data.</text>
</comment>
<dbReference type="PANTHER" id="PTHR21496">
    <property type="entry name" value="FERREDOXIN-RELATED"/>
    <property type="match status" value="1"/>
</dbReference>
<sequence length="100" mass="10895">MAEWIDICEAQAIPPGHAARIEVGERPIAIFNVEGEFHCLDDTCSHALASLSEGELHGADCTIECPLHGSQFDLRSGEPRSFQRWNRCSCTKVEVRGGGA</sequence>
<dbReference type="GO" id="GO:0051537">
    <property type="term" value="F:2 iron, 2 sulfur cluster binding"/>
    <property type="evidence" value="ECO:0007669"/>
    <property type="project" value="UniProtKB-KW"/>
</dbReference>
<dbReference type="Pfam" id="PF00355">
    <property type="entry name" value="Rieske"/>
    <property type="match status" value="1"/>
</dbReference>
<evidence type="ECO:0000256" key="4">
    <source>
        <dbReference type="ARBA" id="ARBA00023014"/>
    </source>
</evidence>
<reference evidence="6" key="2">
    <citation type="journal article" date="2014" name="ISME J.">
        <title>Microbial stratification in low pH oxic and suboxic macroscopic growths along an acid mine drainage.</title>
        <authorList>
            <person name="Mendez-Garcia C."/>
            <person name="Mesa V."/>
            <person name="Sprenger R.R."/>
            <person name="Richter M."/>
            <person name="Diez M.S."/>
            <person name="Solano J."/>
            <person name="Bargiela R."/>
            <person name="Golyshina O.V."/>
            <person name="Manteca A."/>
            <person name="Ramos J.L."/>
            <person name="Gallego J.R."/>
            <person name="Llorente I."/>
            <person name="Martins Dos Santos V.A."/>
            <person name="Jensen O.N."/>
            <person name="Pelaez A.I."/>
            <person name="Sanchez J."/>
            <person name="Ferrer M."/>
        </authorList>
    </citation>
    <scope>NUCLEOTIDE SEQUENCE</scope>
</reference>
<name>T0YMQ2_9ZZZZ</name>
<evidence type="ECO:0000256" key="2">
    <source>
        <dbReference type="ARBA" id="ARBA00022723"/>
    </source>
</evidence>
<evidence type="ECO:0000256" key="3">
    <source>
        <dbReference type="ARBA" id="ARBA00023004"/>
    </source>
</evidence>
<feature type="non-terminal residue" evidence="6">
    <location>
        <position position="100"/>
    </location>
</feature>
<dbReference type="PROSITE" id="PS51296">
    <property type="entry name" value="RIESKE"/>
    <property type="match status" value="1"/>
</dbReference>
<dbReference type="GO" id="GO:0046872">
    <property type="term" value="F:metal ion binding"/>
    <property type="evidence" value="ECO:0007669"/>
    <property type="project" value="UniProtKB-KW"/>
</dbReference>
<dbReference type="Gene3D" id="2.102.10.10">
    <property type="entry name" value="Rieske [2Fe-2S] iron-sulphur domain"/>
    <property type="match status" value="1"/>
</dbReference>
<dbReference type="SUPFAM" id="SSF50022">
    <property type="entry name" value="ISP domain"/>
    <property type="match status" value="1"/>
</dbReference>
<feature type="domain" description="Rieske" evidence="5">
    <location>
        <begin position="4"/>
        <end position="100"/>
    </location>
</feature>
<dbReference type="AlphaFoldDB" id="T0YMQ2"/>
<evidence type="ECO:0000256" key="1">
    <source>
        <dbReference type="ARBA" id="ARBA00022714"/>
    </source>
</evidence>
<reference evidence="6" key="1">
    <citation type="submission" date="2013-08" db="EMBL/GenBank/DDBJ databases">
        <authorList>
            <person name="Mendez C."/>
            <person name="Richter M."/>
            <person name="Ferrer M."/>
            <person name="Sanchez J."/>
        </authorList>
    </citation>
    <scope>NUCLEOTIDE SEQUENCE</scope>
</reference>
<evidence type="ECO:0000313" key="6">
    <source>
        <dbReference type="EMBL" id="EQD34363.1"/>
    </source>
</evidence>
<evidence type="ECO:0000259" key="5">
    <source>
        <dbReference type="PROSITE" id="PS51296"/>
    </source>
</evidence>
<dbReference type="InterPro" id="IPR036922">
    <property type="entry name" value="Rieske_2Fe-2S_sf"/>
</dbReference>
<proteinExistence type="predicted"/>
<keyword evidence="3" id="KW-0408">Iron</keyword>
<protein>
    <submittedName>
        <fullName evidence="6">Rieske (2Fe-2S) domain protein</fullName>
    </submittedName>
</protein>
<keyword evidence="1" id="KW-0001">2Fe-2S</keyword>
<keyword evidence="4" id="KW-0411">Iron-sulfur</keyword>
<dbReference type="CDD" id="cd03528">
    <property type="entry name" value="Rieske_RO_ferredoxin"/>
    <property type="match status" value="1"/>
</dbReference>
<dbReference type="InterPro" id="IPR017941">
    <property type="entry name" value="Rieske_2Fe-2S"/>
</dbReference>
<dbReference type="EMBL" id="AUZX01013825">
    <property type="protein sequence ID" value="EQD34363.1"/>
    <property type="molecule type" value="Genomic_DNA"/>
</dbReference>
<accession>T0YMQ2</accession>